<dbReference type="InterPro" id="IPR003591">
    <property type="entry name" value="Leu-rich_rpt_typical-subtyp"/>
</dbReference>
<evidence type="ECO:0000256" key="1">
    <source>
        <dbReference type="ARBA" id="ARBA00004167"/>
    </source>
</evidence>
<evidence type="ECO:0000313" key="16">
    <source>
        <dbReference type="EMBL" id="KAG2541189.1"/>
    </source>
</evidence>
<reference evidence="16" key="1">
    <citation type="submission" date="2020-05" db="EMBL/GenBank/DDBJ databases">
        <title>WGS assembly of Panicum virgatum.</title>
        <authorList>
            <person name="Lovell J.T."/>
            <person name="Jenkins J."/>
            <person name="Shu S."/>
            <person name="Juenger T.E."/>
            <person name="Schmutz J."/>
        </authorList>
    </citation>
    <scope>NUCLEOTIDE SEQUENCE</scope>
    <source>
        <strain evidence="16">AP13</strain>
    </source>
</reference>
<keyword evidence="2" id="KW-0597">Phosphoprotein</keyword>
<feature type="region of interest" description="Disordered" evidence="12">
    <location>
        <begin position="632"/>
        <end position="681"/>
    </location>
</feature>
<feature type="transmembrane region" description="Helical" evidence="13">
    <location>
        <begin position="601"/>
        <end position="623"/>
    </location>
</feature>
<evidence type="ECO:0000256" key="6">
    <source>
        <dbReference type="ARBA" id="ARBA00022737"/>
    </source>
</evidence>
<dbReference type="GO" id="GO:0005524">
    <property type="term" value="F:ATP binding"/>
    <property type="evidence" value="ECO:0007669"/>
    <property type="project" value="UniProtKB-KW"/>
</dbReference>
<sequence length="970" mass="105172">MRIIFLCLLIWAVCSAAVAGAAGSDTEALLEFGRGIRQDPSRREATTWNPTSALAADGCPVDWHGVQCSGGRILSIALDGIGLVGNASLSALARMPMLRNLSLSNNKLEGFLPRELGSMASLQLLDLSNNRFSGPIPSELTKLAGLGYLNLSSNGFHGALPMGFRNLRKLKYLDLRGNGFSGKLDDIFVQLQSPVHVDLSCNQFSGSLTSISDNSSMASTLQYLNISHNVLSGTLFDSDPMPLLDSLEVFDASFNMLSGNIPQFNFVISLKVLRLQHNNFSGSIPEALFRETSMVLTELDLSCNQLTGPIKRVTSTNLKYLNLSCNSLEGTLPITFGSCSVVDLSGNMLSGNLSVARTWGNYLQTIDLSSNRLIGNWPNETTQFLRLTSLRISNNLLAGELPFVLGTYPELISIDLSLNQLHGTLPGNVFTAVKLTFLNLSGNSFEGNLPLPNHDGKNSTSIDLSILPVQTSNLSFVDLSNNSLNGSLPTGIGDLSALTLLNLRQNNFTGQIPRAITKLKNLLYIDLSSNQFDGSIPDGLPDELVQFNVSYNNLSGSVPSNLLKFPDSSFHPGNELLVLPLSESPNGSDKSDEGRHGMKRGILYALIVCVVVFVTGIIVLLLVHWKINSWKSSEKGTGQGKQPVSQGQSAQRSAETSTTEMHDVSLGSSPTAESGAVSLPAEELSRAPAEIIGRSCHGTSYKATLDNGYMLTVKWLKEGFAKSKKEFSREIKKLGSVKHPNLVPLRGFYWGPKEHERIIISDYVDATSLSTYLSEFEEWNLPPLSVGQRLNIATDIARCLDYLHNERVIPHGNIKSSNVLIQNSTLSALVTDYSLHRLMTPTGMAEQVLNAGALGYSPPEFSSTSKPCPSLKSDVYAIGVILLELLTGKIAGEIICVNDGVVDLTDWVRMLALEERVSECYDQHIVQAGSSDGGPKVLDDMLHIAIRCIRSASERPEIRTVFEDLSSLSS</sequence>
<protein>
    <recommendedName>
        <fullName evidence="15">Protein kinase domain-containing protein</fullName>
    </recommendedName>
</protein>
<dbReference type="GO" id="GO:0004672">
    <property type="term" value="F:protein kinase activity"/>
    <property type="evidence" value="ECO:0007669"/>
    <property type="project" value="InterPro"/>
</dbReference>
<comment type="subcellular location">
    <subcellularLocation>
        <location evidence="1">Membrane</location>
        <topology evidence="1">Single-pass membrane protein</topology>
    </subcellularLocation>
</comment>
<evidence type="ECO:0000313" key="17">
    <source>
        <dbReference type="Proteomes" id="UP000823388"/>
    </source>
</evidence>
<evidence type="ECO:0000256" key="14">
    <source>
        <dbReference type="SAM" id="SignalP"/>
    </source>
</evidence>
<keyword evidence="4 13" id="KW-0812">Transmembrane</keyword>
<dbReference type="Gene3D" id="3.30.200.20">
    <property type="entry name" value="Phosphorylase Kinase, domain 1"/>
    <property type="match status" value="1"/>
</dbReference>
<keyword evidence="8" id="KW-0067">ATP-binding</keyword>
<dbReference type="PROSITE" id="PS50011">
    <property type="entry name" value="PROTEIN_KINASE_DOM"/>
    <property type="match status" value="1"/>
</dbReference>
<dbReference type="SUPFAM" id="SSF56112">
    <property type="entry name" value="Protein kinase-like (PK-like)"/>
    <property type="match status" value="1"/>
</dbReference>
<dbReference type="FunFam" id="3.80.10.10:FF:000383">
    <property type="entry name" value="Leucine-rich repeat receptor protein kinase EMS1"/>
    <property type="match status" value="1"/>
</dbReference>
<dbReference type="EMBL" id="CM029054">
    <property type="protein sequence ID" value="KAG2541189.1"/>
    <property type="molecule type" value="Genomic_DNA"/>
</dbReference>
<dbReference type="InterPro" id="IPR053059">
    <property type="entry name" value="Inactive_SerThr-Kinase_ABA"/>
</dbReference>
<dbReference type="InterPro" id="IPR001611">
    <property type="entry name" value="Leu-rich_rpt"/>
</dbReference>
<organism evidence="16 17">
    <name type="scientific">Panicum virgatum</name>
    <name type="common">Blackwell switchgrass</name>
    <dbReference type="NCBI Taxonomy" id="38727"/>
    <lineage>
        <taxon>Eukaryota</taxon>
        <taxon>Viridiplantae</taxon>
        <taxon>Streptophyta</taxon>
        <taxon>Embryophyta</taxon>
        <taxon>Tracheophyta</taxon>
        <taxon>Spermatophyta</taxon>
        <taxon>Magnoliopsida</taxon>
        <taxon>Liliopsida</taxon>
        <taxon>Poales</taxon>
        <taxon>Poaceae</taxon>
        <taxon>PACMAD clade</taxon>
        <taxon>Panicoideae</taxon>
        <taxon>Panicodae</taxon>
        <taxon>Paniceae</taxon>
        <taxon>Panicinae</taxon>
        <taxon>Panicum</taxon>
        <taxon>Panicum sect. Hiantes</taxon>
    </lineage>
</organism>
<evidence type="ECO:0000256" key="12">
    <source>
        <dbReference type="SAM" id="MobiDB-lite"/>
    </source>
</evidence>
<dbReference type="CDD" id="cd14066">
    <property type="entry name" value="STKc_IRAK"/>
    <property type="match status" value="1"/>
</dbReference>
<feature type="chain" id="PRO_5035748070" description="Protein kinase domain-containing protein" evidence="14">
    <location>
        <begin position="17"/>
        <end position="970"/>
    </location>
</feature>
<feature type="domain" description="Protein kinase" evidence="15">
    <location>
        <begin position="686"/>
        <end position="968"/>
    </location>
</feature>
<evidence type="ECO:0000256" key="10">
    <source>
        <dbReference type="ARBA" id="ARBA00023136"/>
    </source>
</evidence>
<keyword evidence="9 13" id="KW-1133">Transmembrane helix</keyword>
<evidence type="ECO:0000256" key="4">
    <source>
        <dbReference type="ARBA" id="ARBA00022692"/>
    </source>
</evidence>
<evidence type="ECO:0000256" key="13">
    <source>
        <dbReference type="SAM" id="Phobius"/>
    </source>
</evidence>
<keyword evidence="11" id="KW-0675">Receptor</keyword>
<dbReference type="Pfam" id="PF07714">
    <property type="entry name" value="PK_Tyr_Ser-Thr"/>
    <property type="match status" value="1"/>
</dbReference>
<evidence type="ECO:0000256" key="11">
    <source>
        <dbReference type="ARBA" id="ARBA00023170"/>
    </source>
</evidence>
<dbReference type="SUPFAM" id="SSF52058">
    <property type="entry name" value="L domain-like"/>
    <property type="match status" value="1"/>
</dbReference>
<feature type="compositionally biased region" description="Polar residues" evidence="12">
    <location>
        <begin position="640"/>
        <end position="659"/>
    </location>
</feature>
<comment type="caution">
    <text evidence="16">The sequence shown here is derived from an EMBL/GenBank/DDBJ whole genome shotgun (WGS) entry which is preliminary data.</text>
</comment>
<keyword evidence="17" id="KW-1185">Reference proteome</keyword>
<evidence type="ECO:0000256" key="5">
    <source>
        <dbReference type="ARBA" id="ARBA00022729"/>
    </source>
</evidence>
<dbReference type="PANTHER" id="PTHR48003">
    <property type="entry name" value="OS07G0626500 PROTEIN"/>
    <property type="match status" value="1"/>
</dbReference>
<gene>
    <name evidence="16" type="ORF">PVAP13_9NG609100</name>
</gene>
<evidence type="ECO:0000256" key="9">
    <source>
        <dbReference type="ARBA" id="ARBA00022989"/>
    </source>
</evidence>
<dbReference type="InterPro" id="IPR001245">
    <property type="entry name" value="Ser-Thr/Tyr_kinase_cat_dom"/>
</dbReference>
<keyword evidence="3" id="KW-0433">Leucine-rich repeat</keyword>
<dbReference type="AlphaFoldDB" id="A0A8T0MZW0"/>
<keyword evidence="7" id="KW-0547">Nucleotide-binding</keyword>
<evidence type="ECO:0000256" key="3">
    <source>
        <dbReference type="ARBA" id="ARBA00022614"/>
    </source>
</evidence>
<dbReference type="PANTHER" id="PTHR48003:SF3">
    <property type="entry name" value="LEUCINE-RICH REPEAT PROTEIN KINASE FAMILY PROTEIN"/>
    <property type="match status" value="1"/>
</dbReference>
<dbReference type="InterPro" id="IPR000719">
    <property type="entry name" value="Prot_kinase_dom"/>
</dbReference>
<dbReference type="Gene3D" id="1.10.510.10">
    <property type="entry name" value="Transferase(Phosphotransferase) domain 1"/>
    <property type="match status" value="1"/>
</dbReference>
<dbReference type="FunFam" id="3.30.200.20:FF:000486">
    <property type="entry name" value="Leucine-rich repeat receptor-like protein kinase"/>
    <property type="match status" value="1"/>
</dbReference>
<evidence type="ECO:0000259" key="15">
    <source>
        <dbReference type="PROSITE" id="PS50011"/>
    </source>
</evidence>
<dbReference type="Proteomes" id="UP000823388">
    <property type="component" value="Chromosome 9N"/>
</dbReference>
<dbReference type="GO" id="GO:0016020">
    <property type="term" value="C:membrane"/>
    <property type="evidence" value="ECO:0007669"/>
    <property type="project" value="UniProtKB-SubCell"/>
</dbReference>
<proteinExistence type="predicted"/>
<dbReference type="InterPro" id="IPR032675">
    <property type="entry name" value="LRR_dom_sf"/>
</dbReference>
<evidence type="ECO:0000256" key="2">
    <source>
        <dbReference type="ARBA" id="ARBA00022553"/>
    </source>
</evidence>
<evidence type="ECO:0000256" key="7">
    <source>
        <dbReference type="ARBA" id="ARBA00022741"/>
    </source>
</evidence>
<dbReference type="Pfam" id="PF00560">
    <property type="entry name" value="LRR_1"/>
    <property type="match status" value="8"/>
</dbReference>
<keyword evidence="6" id="KW-0677">Repeat</keyword>
<accession>A0A8T0MZW0</accession>
<dbReference type="GO" id="GO:0009653">
    <property type="term" value="P:anatomical structure morphogenesis"/>
    <property type="evidence" value="ECO:0007669"/>
    <property type="project" value="UniProtKB-ARBA"/>
</dbReference>
<dbReference type="SMART" id="SM00369">
    <property type="entry name" value="LRR_TYP"/>
    <property type="match status" value="5"/>
</dbReference>
<dbReference type="Pfam" id="PF13516">
    <property type="entry name" value="LRR_6"/>
    <property type="match status" value="1"/>
</dbReference>
<feature type="signal peptide" evidence="14">
    <location>
        <begin position="1"/>
        <end position="16"/>
    </location>
</feature>
<dbReference type="FunFam" id="3.80.10.10:FF:000400">
    <property type="entry name" value="Nuclear pore complex protein NUP107"/>
    <property type="match status" value="1"/>
</dbReference>
<dbReference type="Gene3D" id="3.80.10.10">
    <property type="entry name" value="Ribonuclease Inhibitor"/>
    <property type="match status" value="2"/>
</dbReference>
<dbReference type="FunFam" id="3.80.10.10:FF:000095">
    <property type="entry name" value="LRR receptor-like serine/threonine-protein kinase GSO1"/>
    <property type="match status" value="1"/>
</dbReference>
<dbReference type="GO" id="GO:0099402">
    <property type="term" value="P:plant organ development"/>
    <property type="evidence" value="ECO:0007669"/>
    <property type="project" value="UniProtKB-ARBA"/>
</dbReference>
<name>A0A8T0MZW0_PANVG</name>
<dbReference type="InterPro" id="IPR011009">
    <property type="entry name" value="Kinase-like_dom_sf"/>
</dbReference>
<keyword evidence="5 14" id="KW-0732">Signal</keyword>
<keyword evidence="10 13" id="KW-0472">Membrane</keyword>
<evidence type="ECO:0000256" key="8">
    <source>
        <dbReference type="ARBA" id="ARBA00022840"/>
    </source>
</evidence>